<proteinExistence type="inferred from homology"/>
<evidence type="ECO:0000313" key="4">
    <source>
        <dbReference type="Proteomes" id="UP001501690"/>
    </source>
</evidence>
<keyword evidence="4" id="KW-1185">Reference proteome</keyword>
<name>A0ABN2HPU7_9MICO</name>
<dbReference type="NCBIfam" id="NF009154">
    <property type="entry name" value="PRK12497.3-3"/>
    <property type="match status" value="1"/>
</dbReference>
<protein>
    <recommendedName>
        <fullName evidence="2">UPF0102 protein GCM10009808_05550</fullName>
    </recommendedName>
</protein>
<dbReference type="Proteomes" id="UP001501690">
    <property type="component" value="Unassembled WGS sequence"/>
</dbReference>
<dbReference type="SUPFAM" id="SSF52980">
    <property type="entry name" value="Restriction endonuclease-like"/>
    <property type="match status" value="1"/>
</dbReference>
<comment type="caution">
    <text evidence="3">The sequence shown here is derived from an EMBL/GenBank/DDBJ whole genome shotgun (WGS) entry which is preliminary data.</text>
</comment>
<dbReference type="InterPro" id="IPR003509">
    <property type="entry name" value="UPF0102_YraN-like"/>
</dbReference>
<dbReference type="InterPro" id="IPR011856">
    <property type="entry name" value="tRNA_endonuc-like_dom_sf"/>
</dbReference>
<evidence type="ECO:0000256" key="2">
    <source>
        <dbReference type="HAMAP-Rule" id="MF_00048"/>
    </source>
</evidence>
<dbReference type="EMBL" id="BAAAPL010000001">
    <property type="protein sequence ID" value="GAA1691439.1"/>
    <property type="molecule type" value="Genomic_DNA"/>
</dbReference>
<dbReference type="Pfam" id="PF02021">
    <property type="entry name" value="UPF0102"/>
    <property type="match status" value="1"/>
</dbReference>
<dbReference type="RefSeq" id="WP_344068943.1">
    <property type="nucleotide sequence ID" value="NZ_BAAAPL010000001.1"/>
</dbReference>
<gene>
    <name evidence="3" type="ORF">GCM10009808_05550</name>
</gene>
<dbReference type="Gene3D" id="3.40.1350.10">
    <property type="match status" value="1"/>
</dbReference>
<dbReference type="NCBIfam" id="TIGR00252">
    <property type="entry name" value="YraN family protein"/>
    <property type="match status" value="1"/>
</dbReference>
<evidence type="ECO:0000256" key="1">
    <source>
        <dbReference type="ARBA" id="ARBA00006738"/>
    </source>
</evidence>
<dbReference type="NCBIfam" id="NF009150">
    <property type="entry name" value="PRK12497.1-3"/>
    <property type="match status" value="1"/>
</dbReference>
<accession>A0ABN2HPU7</accession>
<dbReference type="PANTHER" id="PTHR34039">
    <property type="entry name" value="UPF0102 PROTEIN YRAN"/>
    <property type="match status" value="1"/>
</dbReference>
<dbReference type="InterPro" id="IPR011335">
    <property type="entry name" value="Restrct_endonuc-II-like"/>
</dbReference>
<organism evidence="3 4">
    <name type="scientific">Microbacterium sediminicola</name>
    <dbReference type="NCBI Taxonomy" id="415210"/>
    <lineage>
        <taxon>Bacteria</taxon>
        <taxon>Bacillati</taxon>
        <taxon>Actinomycetota</taxon>
        <taxon>Actinomycetes</taxon>
        <taxon>Micrococcales</taxon>
        <taxon>Microbacteriaceae</taxon>
        <taxon>Microbacterium</taxon>
    </lineage>
</organism>
<comment type="similarity">
    <text evidence="1 2">Belongs to the UPF0102 family.</text>
</comment>
<dbReference type="PANTHER" id="PTHR34039:SF1">
    <property type="entry name" value="UPF0102 PROTEIN YRAN"/>
    <property type="match status" value="1"/>
</dbReference>
<sequence>MASKDELGRSGERRAEAHLRACGYEIIDRNWRCRRGEIDLVARDRDWVVFVEVKTRSGERFGHPFEAIDVRKRRRLRAIAHEWVQVRGAAVGRRSIRIDAIAITELPGGSSRIEHLPDIS</sequence>
<reference evidence="3 4" key="1">
    <citation type="journal article" date="2019" name="Int. J. Syst. Evol. Microbiol.">
        <title>The Global Catalogue of Microorganisms (GCM) 10K type strain sequencing project: providing services to taxonomists for standard genome sequencing and annotation.</title>
        <authorList>
            <consortium name="The Broad Institute Genomics Platform"/>
            <consortium name="The Broad Institute Genome Sequencing Center for Infectious Disease"/>
            <person name="Wu L."/>
            <person name="Ma J."/>
        </authorList>
    </citation>
    <scope>NUCLEOTIDE SEQUENCE [LARGE SCALE GENOMIC DNA]</scope>
    <source>
        <strain evidence="3 4">JCM 15577</strain>
    </source>
</reference>
<dbReference type="HAMAP" id="MF_00048">
    <property type="entry name" value="UPF0102"/>
    <property type="match status" value="1"/>
</dbReference>
<evidence type="ECO:0000313" key="3">
    <source>
        <dbReference type="EMBL" id="GAA1691439.1"/>
    </source>
</evidence>
<dbReference type="CDD" id="cd20736">
    <property type="entry name" value="PoNe_Nuclease"/>
    <property type="match status" value="1"/>
</dbReference>